<dbReference type="PROSITE" id="PS51918">
    <property type="entry name" value="RADICAL_SAM"/>
    <property type="match status" value="1"/>
</dbReference>
<evidence type="ECO:0000256" key="1">
    <source>
        <dbReference type="ARBA" id="ARBA00001966"/>
    </source>
</evidence>
<feature type="domain" description="MTTase N-terminal" evidence="2">
    <location>
        <begin position="22"/>
        <end position="133"/>
    </location>
</feature>
<dbReference type="Pfam" id="PF00919">
    <property type="entry name" value="UPF0004"/>
    <property type="match status" value="1"/>
</dbReference>
<dbReference type="InterPro" id="IPR058240">
    <property type="entry name" value="rSAM_sf"/>
</dbReference>
<comment type="cofactor">
    <cofactor evidence="1">
        <name>[4Fe-4S] cluster</name>
        <dbReference type="ChEBI" id="CHEBI:49883"/>
    </cofactor>
</comment>
<evidence type="ECO:0000313" key="4">
    <source>
        <dbReference type="EMBL" id="SVD05612.1"/>
    </source>
</evidence>
<dbReference type="Gene3D" id="3.40.50.12160">
    <property type="entry name" value="Methylthiotransferase, N-terminal domain"/>
    <property type="match status" value="1"/>
</dbReference>
<dbReference type="GO" id="GO:0051539">
    <property type="term" value="F:4 iron, 4 sulfur cluster binding"/>
    <property type="evidence" value="ECO:0007669"/>
    <property type="project" value="UniProtKB-KW"/>
</dbReference>
<dbReference type="PANTHER" id="PTHR43837:SF1">
    <property type="entry name" value="RIBOSOMAL PROTEIN US12 METHYLTHIOTRANSFERASE RIMO"/>
    <property type="match status" value="1"/>
</dbReference>
<evidence type="ECO:0000259" key="3">
    <source>
        <dbReference type="PROSITE" id="PS51918"/>
    </source>
</evidence>
<dbReference type="InterPro" id="IPR005840">
    <property type="entry name" value="Ribosomal_uS12_MeSTrfase_RimO"/>
</dbReference>
<dbReference type="PROSITE" id="PS01278">
    <property type="entry name" value="MTTASE_RADICAL"/>
    <property type="match status" value="1"/>
</dbReference>
<gene>
    <name evidence="4" type="ORF">METZ01_LOCUS358466</name>
</gene>
<name>A0A382S7R6_9ZZZZ</name>
<dbReference type="Pfam" id="PF04055">
    <property type="entry name" value="Radical_SAM"/>
    <property type="match status" value="1"/>
</dbReference>
<dbReference type="InterPro" id="IPR038135">
    <property type="entry name" value="Methylthiotransferase_N_sf"/>
</dbReference>
<dbReference type="SUPFAM" id="SSF102114">
    <property type="entry name" value="Radical SAM enzymes"/>
    <property type="match status" value="1"/>
</dbReference>
<dbReference type="GO" id="GO:0046872">
    <property type="term" value="F:metal ion binding"/>
    <property type="evidence" value="ECO:0007669"/>
    <property type="project" value="UniProtKB-KW"/>
</dbReference>
<evidence type="ECO:0000259" key="2">
    <source>
        <dbReference type="PROSITE" id="PS51449"/>
    </source>
</evidence>
<dbReference type="InterPro" id="IPR007197">
    <property type="entry name" value="rSAM"/>
</dbReference>
<dbReference type="SFLD" id="SFLDG01082">
    <property type="entry name" value="B12-binding_domain_containing"/>
    <property type="match status" value="1"/>
</dbReference>
<reference evidence="4" key="1">
    <citation type="submission" date="2018-05" db="EMBL/GenBank/DDBJ databases">
        <authorList>
            <person name="Lanie J.A."/>
            <person name="Ng W.-L."/>
            <person name="Kazmierczak K.M."/>
            <person name="Andrzejewski T.M."/>
            <person name="Davidsen T.M."/>
            <person name="Wayne K.J."/>
            <person name="Tettelin H."/>
            <person name="Glass J.I."/>
            <person name="Rusch D."/>
            <person name="Podicherti R."/>
            <person name="Tsui H.-C.T."/>
            <person name="Winkler M.E."/>
        </authorList>
    </citation>
    <scope>NUCLEOTIDE SEQUENCE</scope>
</reference>
<dbReference type="PANTHER" id="PTHR43837">
    <property type="entry name" value="RIBOSOMAL PROTEIN S12 METHYLTHIOTRANSFERASE RIMO"/>
    <property type="match status" value="1"/>
</dbReference>
<dbReference type="PROSITE" id="PS51449">
    <property type="entry name" value="MTTASE_N"/>
    <property type="match status" value="1"/>
</dbReference>
<organism evidence="4">
    <name type="scientific">marine metagenome</name>
    <dbReference type="NCBI Taxonomy" id="408172"/>
    <lineage>
        <taxon>unclassified sequences</taxon>
        <taxon>metagenomes</taxon>
        <taxon>ecological metagenomes</taxon>
    </lineage>
</organism>
<dbReference type="GO" id="GO:0035599">
    <property type="term" value="F:aspartic acid methylthiotransferase activity"/>
    <property type="evidence" value="ECO:0007669"/>
    <property type="project" value="TreeGrafter"/>
</dbReference>
<sequence>MTTATSLSDESAAPLRESSVPLRVAVQHFGCKLNQYEAEAFRSGFQGRGYEVVAFDEAADVYVVNTCTVTGSGDADSRRAVRRARRRQPDAFVVATGCYAQRRPDHLTDAGASLVIGNGDKAGLVEAVSHQLAGHPALPMFDPAERPRTERFLQIDHAVDGGRTRGTLQIQDGCDEHCTYCIIPTVRGAGVSRPADEVIAQASRMVVAGYRELALTGVHSGSYGHDREDVAALVDLLRRLENIHGLERIRLNSIEPCYVTDDLVDYVAGSARFCRHLHIPLQSGDDGIL</sequence>
<dbReference type="SFLD" id="SFLDS00029">
    <property type="entry name" value="Radical_SAM"/>
    <property type="match status" value="1"/>
</dbReference>
<dbReference type="AlphaFoldDB" id="A0A382S7R6"/>
<dbReference type="InterPro" id="IPR013848">
    <property type="entry name" value="Methylthiotransferase_N"/>
</dbReference>
<feature type="domain" description="Radical SAM core" evidence="3">
    <location>
        <begin position="160"/>
        <end position="289"/>
    </location>
</feature>
<dbReference type="InterPro" id="IPR020612">
    <property type="entry name" value="Methylthiotransferase_CS"/>
</dbReference>
<feature type="non-terminal residue" evidence="4">
    <location>
        <position position="289"/>
    </location>
</feature>
<dbReference type="GO" id="GO:0005829">
    <property type="term" value="C:cytosol"/>
    <property type="evidence" value="ECO:0007669"/>
    <property type="project" value="TreeGrafter"/>
</dbReference>
<dbReference type="Gene3D" id="3.80.30.20">
    <property type="entry name" value="tm_1862 like domain"/>
    <property type="match status" value="1"/>
</dbReference>
<dbReference type="InterPro" id="IPR023404">
    <property type="entry name" value="rSAM_horseshoe"/>
</dbReference>
<accession>A0A382S7R6</accession>
<protein>
    <submittedName>
        <fullName evidence="4">Uncharacterized protein</fullName>
    </submittedName>
</protein>
<dbReference type="EMBL" id="UINC01126861">
    <property type="protein sequence ID" value="SVD05612.1"/>
    <property type="molecule type" value="Genomic_DNA"/>
</dbReference>
<proteinExistence type="predicted"/>